<dbReference type="SUPFAM" id="SSF50729">
    <property type="entry name" value="PH domain-like"/>
    <property type="match status" value="1"/>
</dbReference>
<accession>A0AAV9XHC2</accession>
<keyword evidence="10" id="KW-1185">Reference proteome</keyword>
<comment type="similarity">
    <text evidence="2">Belongs to the TFB1 family.</text>
</comment>
<feature type="domain" description="BSD" evidence="8">
    <location>
        <begin position="250"/>
        <end position="301"/>
    </location>
</feature>
<evidence type="ECO:0000256" key="5">
    <source>
        <dbReference type="ARBA" id="ARBA00023163"/>
    </source>
</evidence>
<dbReference type="CDD" id="cd13229">
    <property type="entry name" value="PH_TFIIH"/>
    <property type="match status" value="1"/>
</dbReference>
<feature type="region of interest" description="Disordered" evidence="7">
    <location>
        <begin position="340"/>
        <end position="364"/>
    </location>
</feature>
<organism evidence="9 10">
    <name type="scientific">Orbilia ellipsospora</name>
    <dbReference type="NCBI Taxonomy" id="2528407"/>
    <lineage>
        <taxon>Eukaryota</taxon>
        <taxon>Fungi</taxon>
        <taxon>Dikarya</taxon>
        <taxon>Ascomycota</taxon>
        <taxon>Pezizomycotina</taxon>
        <taxon>Orbiliomycetes</taxon>
        <taxon>Orbiliales</taxon>
        <taxon>Orbiliaceae</taxon>
        <taxon>Orbilia</taxon>
    </lineage>
</organism>
<protein>
    <submittedName>
        <fullName evidence="9">RNA polymerase II transcription factor B subunit 1</fullName>
    </submittedName>
</protein>
<dbReference type="PANTHER" id="PTHR12856">
    <property type="entry name" value="TRANSCRIPTION INITIATION FACTOR IIH-RELATED"/>
    <property type="match status" value="1"/>
</dbReference>
<feature type="domain" description="BSD" evidence="8">
    <location>
        <begin position="174"/>
        <end position="229"/>
    </location>
</feature>
<dbReference type="GO" id="GO:0006289">
    <property type="term" value="P:nucleotide-excision repair"/>
    <property type="evidence" value="ECO:0007669"/>
    <property type="project" value="InterPro"/>
</dbReference>
<dbReference type="InterPro" id="IPR027079">
    <property type="entry name" value="Tfb1/GTF2H1"/>
</dbReference>
<feature type="compositionally biased region" description="Polar residues" evidence="7">
    <location>
        <begin position="347"/>
        <end position="356"/>
    </location>
</feature>
<sequence>MSRSLEPKRQTTLDSDMLVFVRQRKHVSQCDFRINHQPPTTMAQLASSPASYKKKDGLLSLATDGKTLTWHPNSENPPSATVVIPVETITNLQATPPTSTKVMMKVFAQIPAKTAIDQYVFTFANSHQDASSLKIALTAAIQSLKASSVPDQTSTVDDGGTPVESGIAKHNRLMKSKTDSELKNDMTLQQAVLSSSPKLQRKFHEVVVEGNMTATQFWSTRVHLLRAHAVEQSQSRGSYNVLASIKPKTEDSVVRVSLSRDQIHYIFEQHPIIRKVYDEVVPKLREDEFWRRFFLSKLYKKLKGEKLVPTDAHDDILDHYLKNEDLDFTREVNSRLPIPHTIDIGGNENNHSQKQGNRPDLTMRPNRIENVPIIRTLNNLSSKLLDCVMPIDSINGLSSAGTQEIGSSNLQDLQANNREQTILLQIKDHKQFFDVDIQPRLDLNSGSIRMSTGFHHILSRLHQDTTRYGSLEIKGPSNEIQIDTIDAAHYRNPVFGEGNIQSLRTASSHILLILESRRLQMPGRINRFVETNGANALGQNIWDQLLLTHATSTEFLRQFWDAFLSGDSKRTSEIRHMIDSLNRSLERIESIACLAEEERKIKQEREQNEIDRRRNKLNGKLSPNGTAYDAIKRFAGPLETAIKDAILKYRKALGDIGDIVVKHGNFEIATQ</sequence>
<dbReference type="SMART" id="SM00751">
    <property type="entry name" value="BSD"/>
    <property type="match status" value="2"/>
</dbReference>
<keyword evidence="3" id="KW-0677">Repeat</keyword>
<dbReference type="InterPro" id="IPR011993">
    <property type="entry name" value="PH-like_dom_sf"/>
</dbReference>
<dbReference type="AlphaFoldDB" id="A0AAV9XHC2"/>
<proteinExistence type="inferred from homology"/>
<evidence type="ECO:0000256" key="2">
    <source>
        <dbReference type="ARBA" id="ARBA00009448"/>
    </source>
</evidence>
<dbReference type="Proteomes" id="UP001365542">
    <property type="component" value="Unassembled WGS sequence"/>
</dbReference>
<dbReference type="GO" id="GO:0000439">
    <property type="term" value="C:transcription factor TFIIH core complex"/>
    <property type="evidence" value="ECO:0007669"/>
    <property type="project" value="InterPro"/>
</dbReference>
<dbReference type="Gene3D" id="1.10.3970.10">
    <property type="entry name" value="BSD domain"/>
    <property type="match status" value="1"/>
</dbReference>
<evidence type="ECO:0000256" key="6">
    <source>
        <dbReference type="ARBA" id="ARBA00023242"/>
    </source>
</evidence>
<keyword evidence="5" id="KW-0804">Transcription</keyword>
<dbReference type="SUPFAM" id="SSF140383">
    <property type="entry name" value="BSD domain-like"/>
    <property type="match status" value="2"/>
</dbReference>
<name>A0AAV9XHC2_9PEZI</name>
<evidence type="ECO:0000313" key="10">
    <source>
        <dbReference type="Proteomes" id="UP001365542"/>
    </source>
</evidence>
<dbReference type="InterPro" id="IPR005607">
    <property type="entry name" value="BSD_dom"/>
</dbReference>
<dbReference type="InterPro" id="IPR035925">
    <property type="entry name" value="BSD_dom_sf"/>
</dbReference>
<dbReference type="InterPro" id="IPR013876">
    <property type="entry name" value="TFIIH_BTF_p62_N"/>
</dbReference>
<gene>
    <name evidence="9" type="primary">TFB1_1</name>
    <name evidence="9" type="ORF">TWF694_008663</name>
</gene>
<dbReference type="Pfam" id="PF08567">
    <property type="entry name" value="PH_TFIIH"/>
    <property type="match status" value="1"/>
</dbReference>
<evidence type="ECO:0000256" key="3">
    <source>
        <dbReference type="ARBA" id="ARBA00022737"/>
    </source>
</evidence>
<evidence type="ECO:0000313" key="9">
    <source>
        <dbReference type="EMBL" id="KAK6541318.1"/>
    </source>
</evidence>
<reference evidence="9 10" key="1">
    <citation type="submission" date="2019-10" db="EMBL/GenBank/DDBJ databases">
        <authorList>
            <person name="Palmer J.M."/>
        </authorList>
    </citation>
    <scope>NUCLEOTIDE SEQUENCE [LARGE SCALE GENOMIC DNA]</scope>
    <source>
        <strain evidence="9 10">TWF694</strain>
    </source>
</reference>
<evidence type="ECO:0000256" key="7">
    <source>
        <dbReference type="SAM" id="MobiDB-lite"/>
    </source>
</evidence>
<dbReference type="Pfam" id="PF03909">
    <property type="entry name" value="BSD"/>
    <property type="match status" value="2"/>
</dbReference>
<evidence type="ECO:0000256" key="4">
    <source>
        <dbReference type="ARBA" id="ARBA00023015"/>
    </source>
</evidence>
<comment type="caution">
    <text evidence="9">The sequence shown here is derived from an EMBL/GenBank/DDBJ whole genome shotgun (WGS) entry which is preliminary data.</text>
</comment>
<dbReference type="Gene3D" id="2.30.29.30">
    <property type="entry name" value="Pleckstrin-homology domain (PH domain)/Phosphotyrosine-binding domain (PTB)"/>
    <property type="match status" value="1"/>
</dbReference>
<comment type="subcellular location">
    <subcellularLocation>
        <location evidence="1">Nucleus</location>
    </subcellularLocation>
</comment>
<dbReference type="PROSITE" id="PS50858">
    <property type="entry name" value="BSD"/>
    <property type="match status" value="2"/>
</dbReference>
<keyword evidence="4" id="KW-0805">Transcription regulation</keyword>
<dbReference type="GO" id="GO:0006351">
    <property type="term" value="P:DNA-templated transcription"/>
    <property type="evidence" value="ECO:0007669"/>
    <property type="project" value="InterPro"/>
</dbReference>
<evidence type="ECO:0000256" key="1">
    <source>
        <dbReference type="ARBA" id="ARBA00004123"/>
    </source>
</evidence>
<evidence type="ECO:0000259" key="8">
    <source>
        <dbReference type="PROSITE" id="PS50858"/>
    </source>
</evidence>
<dbReference type="EMBL" id="JAVHJO010000004">
    <property type="protein sequence ID" value="KAK6541318.1"/>
    <property type="molecule type" value="Genomic_DNA"/>
</dbReference>
<keyword evidence="6" id="KW-0539">Nucleus</keyword>